<accession>A0A5C8UN08</accession>
<dbReference type="Proteomes" id="UP000321379">
    <property type="component" value="Unassembled WGS sequence"/>
</dbReference>
<dbReference type="RefSeq" id="WP_147783819.1">
    <property type="nucleotide sequence ID" value="NZ_VRMG01000008.1"/>
</dbReference>
<name>A0A5C8UN08_9MICO</name>
<proteinExistence type="predicted"/>
<reference evidence="1 2" key="1">
    <citation type="submission" date="2019-08" db="EMBL/GenBank/DDBJ databases">
        <title>Bacterial whole genome sequence for Glaciihabitans sp. CHu50b-6-2.</title>
        <authorList>
            <person name="Jin L."/>
        </authorList>
    </citation>
    <scope>NUCLEOTIDE SEQUENCE [LARGE SCALE GENOMIC DNA]</scope>
    <source>
        <strain evidence="1 2">CHu50b-6-2</strain>
    </source>
</reference>
<gene>
    <name evidence="1" type="ORF">FVP33_11540</name>
</gene>
<evidence type="ECO:0000313" key="1">
    <source>
        <dbReference type="EMBL" id="TXN29775.1"/>
    </source>
</evidence>
<comment type="caution">
    <text evidence="1">The sequence shown here is derived from an EMBL/GenBank/DDBJ whole genome shotgun (WGS) entry which is preliminary data.</text>
</comment>
<protein>
    <submittedName>
        <fullName evidence="1">Uncharacterized protein</fullName>
    </submittedName>
</protein>
<organism evidence="1 2">
    <name type="scientific">Lacisediminihabitans profunda</name>
    <dbReference type="NCBI Taxonomy" id="2594790"/>
    <lineage>
        <taxon>Bacteria</taxon>
        <taxon>Bacillati</taxon>
        <taxon>Actinomycetota</taxon>
        <taxon>Actinomycetes</taxon>
        <taxon>Micrococcales</taxon>
        <taxon>Microbacteriaceae</taxon>
        <taxon>Lacisediminihabitans</taxon>
    </lineage>
</organism>
<dbReference type="AlphaFoldDB" id="A0A5C8UN08"/>
<keyword evidence="2" id="KW-1185">Reference proteome</keyword>
<evidence type="ECO:0000313" key="2">
    <source>
        <dbReference type="Proteomes" id="UP000321379"/>
    </source>
</evidence>
<dbReference type="EMBL" id="VRMG01000008">
    <property type="protein sequence ID" value="TXN29775.1"/>
    <property type="molecule type" value="Genomic_DNA"/>
</dbReference>
<sequence>MSIAEYLAEAKTDPSAVTLDSLGTVAEIAAEASGLAADPLAPYLAYAFCSQLRDGLWTDEHAEALLSFAAGLAHQHSYLALRETADILLDDERALSLVAATLHDALLPGEVAIASSPLLAGLQLDIALEVAAKTTVAPYRLLALLTGPVQDYPEDFNDPLARALGVAADIWTTPAERARFAGALATLAERGSEDAAYESAVGQLRDALMQTGKEELVGKIRDARDGFEAIARQIEGREDAAAFAQTCTALIAFDEVDKTTLSMSAQAARAIADQRALLTYGMHSRHQATARHSAQLAWISLAWQLETAATELEEDAFLDTWVAVDAIIKVYEADRQFTNLRTVTSIIQPRLVNEIAQREAMAHQLERAVTIDRRRDEPELPPEIYELLDLVHLGRAARREPSDAPEESSPSEPYLRALLGPASTLLGDLESPHRARLEEAARQTFVGSFAGDRPTNELIDRLCAGLVANLSENPAFVGMAKADFSLLVVNTVRFLVHVGDNSQPYTARIPQGGAPPLEADIQNHFHEFLNASDLAGRVGKEHSNIAGGRADVIATFDGARRYVTEVKRELSNAARASLEAAYLAQAVEYQSTNEPLGQLLVLDLTDHTDGTPHINDSIWVAHRRDAAGTVTNSTVVAVVRGNRPTPSAMR</sequence>